<dbReference type="GO" id="GO:0008270">
    <property type="term" value="F:zinc ion binding"/>
    <property type="evidence" value="ECO:0007669"/>
    <property type="project" value="InterPro"/>
</dbReference>
<evidence type="ECO:0000256" key="1">
    <source>
        <dbReference type="ARBA" id="ARBA00023242"/>
    </source>
</evidence>
<evidence type="ECO:0000313" key="5">
    <source>
        <dbReference type="Proteomes" id="UP000189580"/>
    </source>
</evidence>
<dbReference type="RefSeq" id="XP_018737184.1">
    <property type="nucleotide sequence ID" value="XM_018879251.1"/>
</dbReference>
<dbReference type="Pfam" id="PF04082">
    <property type="entry name" value="Fungal_trans"/>
    <property type="match status" value="1"/>
</dbReference>
<dbReference type="EMBL" id="CP014503">
    <property type="protein sequence ID" value="ANB14707.1"/>
    <property type="molecule type" value="Genomic_DNA"/>
</dbReference>
<sequence length="615" mass="69162">MTRQPYFRWLGPTAIAPPKDGTFRLLSVNLVSDEPDNGGKYVVVERQDKQSLYSKSSRSPTIPVREQIDTKAQSYAENLPPPPKSLYKLFNDKMANFLPYLPHDIFEERLADGVISECLLFAMASLAERMAANSRKEYDSIGEENDKSQDNTEGTDEISLAEKYAEAAKRLIIPHLSCPSVEIVFALLLIAYCEFGDDRDSGLWSWSGMAIRMCYDLGLQKANTNEPDSWFSRNVFWSVVCLDRLISCGTGRATTIPDSVIEYELQPRWVKDSDGKSRSDPFPYLCKLLLIVGKVSNYLNSCAESDAQKLMYNSKIGHPLSRSQIDMIEKFSAFQQEVSDFYTNLPPDLLFDVQNFQCFAKIKCSPVFLLLHIWNQALVLAVHQPSLVYPKCQLDITGLDQYPHAELTGSGAISIADMVTFADLIEPDSFLANPFLSQPIFMAACASLTLRFSLRAPYQSQPIYKLERTYNTCRQTLNRMETIWRGISWHSRTLDSLAASEPDVDLTINSKVYVTTKDLGVVRRASVDEATRDWLAGEIRGRQVDDIYGMFIAGTIDGGVGNNQYETSPSSTGTEPRSDGFHDIGNRLNENGMMLFDSPQPTSNTTLIEEIFKIF</sequence>
<feature type="domain" description="Xylanolytic transcriptional activator regulatory" evidence="3">
    <location>
        <begin position="203"/>
        <end position="273"/>
    </location>
</feature>
<dbReference type="OrthoDB" id="2428527at2759"/>
<evidence type="ECO:0000259" key="3">
    <source>
        <dbReference type="SMART" id="SM00906"/>
    </source>
</evidence>
<dbReference type="InterPro" id="IPR007219">
    <property type="entry name" value="XnlR_reg_dom"/>
</dbReference>
<accession>A0A161HM82</accession>
<dbReference type="GeneID" id="30034210"/>
<dbReference type="SMART" id="SM00906">
    <property type="entry name" value="Fungal_trans"/>
    <property type="match status" value="1"/>
</dbReference>
<dbReference type="GO" id="GO:0003677">
    <property type="term" value="F:DNA binding"/>
    <property type="evidence" value="ECO:0007669"/>
    <property type="project" value="InterPro"/>
</dbReference>
<reference evidence="4 5" key="1">
    <citation type="submission" date="2016-02" db="EMBL/GenBank/DDBJ databases">
        <title>Complete genome sequence and transcriptome regulation of the pentose utilising yeast Sugiyamaella lignohabitans.</title>
        <authorList>
            <person name="Bellasio M."/>
            <person name="Peymann A."/>
            <person name="Valli M."/>
            <person name="Sipitzky M."/>
            <person name="Graf A."/>
            <person name="Sauer M."/>
            <person name="Marx H."/>
            <person name="Mattanovich D."/>
        </authorList>
    </citation>
    <scope>NUCLEOTIDE SEQUENCE [LARGE SCALE GENOMIC DNA]</scope>
    <source>
        <strain evidence="4 5">CBS 10342</strain>
    </source>
</reference>
<keyword evidence="5" id="KW-1185">Reference proteome</keyword>
<protein>
    <recommendedName>
        <fullName evidence="3">Xylanolytic transcriptional activator regulatory domain-containing protein</fullName>
    </recommendedName>
</protein>
<gene>
    <name evidence="4" type="ORF">AWJ20_2312</name>
</gene>
<keyword evidence="1" id="KW-0539">Nucleus</keyword>
<organism evidence="4 5">
    <name type="scientific">Sugiyamaella lignohabitans</name>
    <dbReference type="NCBI Taxonomy" id="796027"/>
    <lineage>
        <taxon>Eukaryota</taxon>
        <taxon>Fungi</taxon>
        <taxon>Dikarya</taxon>
        <taxon>Ascomycota</taxon>
        <taxon>Saccharomycotina</taxon>
        <taxon>Dipodascomycetes</taxon>
        <taxon>Dipodascales</taxon>
        <taxon>Trichomonascaceae</taxon>
        <taxon>Sugiyamaella</taxon>
    </lineage>
</organism>
<feature type="compositionally biased region" description="Polar residues" evidence="2">
    <location>
        <begin position="562"/>
        <end position="575"/>
    </location>
</feature>
<dbReference type="PANTHER" id="PTHR47783">
    <property type="entry name" value="ZN(II)2CYS6 TRANSCRIPTION FACTOR (EUROFUNG)-RELATED"/>
    <property type="match status" value="1"/>
</dbReference>
<name>A0A161HM82_9ASCO</name>
<dbReference type="PANTHER" id="PTHR47783:SF1">
    <property type="entry name" value="ZN(II)2CYS6 TRANSCRIPTION FACTOR (EUROFUNG)"/>
    <property type="match status" value="1"/>
</dbReference>
<dbReference type="KEGG" id="slb:AWJ20_2312"/>
<evidence type="ECO:0000313" key="4">
    <source>
        <dbReference type="EMBL" id="ANB14707.1"/>
    </source>
</evidence>
<dbReference type="Proteomes" id="UP000189580">
    <property type="component" value="Chromosome b"/>
</dbReference>
<dbReference type="AlphaFoldDB" id="A0A161HM82"/>
<dbReference type="CDD" id="cd12148">
    <property type="entry name" value="fungal_TF_MHR"/>
    <property type="match status" value="1"/>
</dbReference>
<feature type="region of interest" description="Disordered" evidence="2">
    <location>
        <begin position="561"/>
        <end position="580"/>
    </location>
</feature>
<dbReference type="GO" id="GO:0006351">
    <property type="term" value="P:DNA-templated transcription"/>
    <property type="evidence" value="ECO:0007669"/>
    <property type="project" value="InterPro"/>
</dbReference>
<evidence type="ECO:0000256" key="2">
    <source>
        <dbReference type="SAM" id="MobiDB-lite"/>
    </source>
</evidence>
<proteinExistence type="predicted"/>